<proteinExistence type="inferred from homology"/>
<dbReference type="Proteomes" id="UP001197974">
    <property type="component" value="Chromosome"/>
</dbReference>
<dbReference type="RefSeq" id="WP_226539883.1">
    <property type="nucleotide sequence ID" value="NZ_CP129013.1"/>
</dbReference>
<dbReference type="EMBL" id="CP129013">
    <property type="protein sequence ID" value="WLR43975.1"/>
    <property type="molecule type" value="Genomic_DNA"/>
</dbReference>
<dbReference type="PANTHER" id="PTHR35146:SF1">
    <property type="entry name" value="UPF0178 PROTEIN YAII"/>
    <property type="match status" value="1"/>
</dbReference>
<evidence type="ECO:0000313" key="2">
    <source>
        <dbReference type="EMBL" id="WLR43975.1"/>
    </source>
</evidence>
<evidence type="ECO:0000313" key="3">
    <source>
        <dbReference type="Proteomes" id="UP001197974"/>
    </source>
</evidence>
<protein>
    <submittedName>
        <fullName evidence="2">DUF188 domain-containing protein</fullName>
    </submittedName>
</protein>
<dbReference type="InterPro" id="IPR003791">
    <property type="entry name" value="UPF0178"/>
</dbReference>
<evidence type="ECO:0000256" key="1">
    <source>
        <dbReference type="ARBA" id="ARBA00008522"/>
    </source>
</evidence>
<gene>
    <name evidence="2" type="ORF">LC087_07680</name>
</gene>
<keyword evidence="3" id="KW-1185">Reference proteome</keyword>
<reference evidence="2 3" key="1">
    <citation type="submission" date="2023-06" db="EMBL/GenBank/DDBJ databases">
        <title>Five Gram-positive bacteria isolated from mangrove sediments in Shenzhen, Guangdong, China.</title>
        <authorList>
            <person name="Yu S."/>
            <person name="Zheng W."/>
            <person name="Huang Y."/>
        </authorList>
    </citation>
    <scope>NUCLEOTIDE SEQUENCE [LARGE SCALE GENOMIC DNA]</scope>
    <source>
        <strain evidence="2 3">SaN35-3</strain>
    </source>
</reference>
<sequence length="143" mass="16788">MKEEISNLAQKYQVPVTFVASYAHMKNERENGSWIFVDEEKESVDIKIVNFAKRYDVVVTQDIGLASMLVENDICVITPKGKIITSENIEPALFLRYMNAKERQKKTYINKPKKFSDKDRVNFIKAFEKKCRILQENNKTYRN</sequence>
<comment type="similarity">
    <text evidence="1">Belongs to the UPF0178 family.</text>
</comment>
<dbReference type="Pfam" id="PF02639">
    <property type="entry name" value="DUF188"/>
    <property type="match status" value="1"/>
</dbReference>
<dbReference type="PANTHER" id="PTHR35146">
    <property type="entry name" value="UPF0178 PROTEIN YAII"/>
    <property type="match status" value="1"/>
</dbReference>
<accession>A0ABY9JX86</accession>
<organism evidence="2 3">
    <name type="scientific">Bacillus carboniphilus</name>
    <dbReference type="NCBI Taxonomy" id="86663"/>
    <lineage>
        <taxon>Bacteria</taxon>
        <taxon>Bacillati</taxon>
        <taxon>Bacillota</taxon>
        <taxon>Bacilli</taxon>
        <taxon>Bacillales</taxon>
        <taxon>Bacillaceae</taxon>
        <taxon>Bacillus</taxon>
    </lineage>
</organism>
<name>A0ABY9JX86_9BACI</name>